<evidence type="ECO:0000313" key="3">
    <source>
        <dbReference type="EMBL" id="CAI3985818.1"/>
    </source>
</evidence>
<evidence type="ECO:0000256" key="2">
    <source>
        <dbReference type="SAM" id="SignalP"/>
    </source>
</evidence>
<dbReference type="Proteomes" id="UP001152797">
    <property type="component" value="Unassembled WGS sequence"/>
</dbReference>
<dbReference type="EMBL" id="CAMXCT010001022">
    <property type="protein sequence ID" value="CAI3985818.1"/>
    <property type="molecule type" value="Genomic_DNA"/>
</dbReference>
<feature type="region of interest" description="Disordered" evidence="1">
    <location>
        <begin position="548"/>
        <end position="617"/>
    </location>
</feature>
<keyword evidence="2" id="KW-0732">Signal</keyword>
<evidence type="ECO:0000313" key="4">
    <source>
        <dbReference type="EMBL" id="CAL1139193.1"/>
    </source>
</evidence>
<reference evidence="4" key="2">
    <citation type="submission" date="2024-04" db="EMBL/GenBank/DDBJ databases">
        <authorList>
            <person name="Chen Y."/>
            <person name="Shah S."/>
            <person name="Dougan E. K."/>
            <person name="Thang M."/>
            <person name="Chan C."/>
        </authorList>
    </citation>
    <scope>NUCLEOTIDE SEQUENCE [LARGE SCALE GENOMIC DNA]</scope>
</reference>
<dbReference type="AlphaFoldDB" id="A0A9P1FRK9"/>
<feature type="chain" id="PRO_5043272372" description="Transmembrane protein" evidence="2">
    <location>
        <begin position="17"/>
        <end position="617"/>
    </location>
</feature>
<dbReference type="OrthoDB" id="408577at2759"/>
<name>A0A9P1FRK9_9DINO</name>
<keyword evidence="5" id="KW-1185">Reference proteome</keyword>
<proteinExistence type="predicted"/>
<evidence type="ECO:0000313" key="5">
    <source>
        <dbReference type="Proteomes" id="UP001152797"/>
    </source>
</evidence>
<gene>
    <name evidence="3" type="ORF">C1SCF055_LOCUS13224</name>
</gene>
<feature type="signal peptide" evidence="2">
    <location>
        <begin position="1"/>
        <end position="16"/>
    </location>
</feature>
<dbReference type="EMBL" id="CAMXCT020001022">
    <property type="protein sequence ID" value="CAL1139193.1"/>
    <property type="molecule type" value="Genomic_DNA"/>
</dbReference>
<reference evidence="3" key="1">
    <citation type="submission" date="2022-10" db="EMBL/GenBank/DDBJ databases">
        <authorList>
            <person name="Chen Y."/>
            <person name="Dougan E. K."/>
            <person name="Chan C."/>
            <person name="Rhodes N."/>
            <person name="Thang M."/>
        </authorList>
    </citation>
    <scope>NUCLEOTIDE SEQUENCE</scope>
</reference>
<protein>
    <recommendedName>
        <fullName evidence="6">Transmembrane protein</fullName>
    </recommendedName>
</protein>
<evidence type="ECO:0008006" key="6">
    <source>
        <dbReference type="Google" id="ProtNLM"/>
    </source>
</evidence>
<organism evidence="3">
    <name type="scientific">Cladocopium goreaui</name>
    <dbReference type="NCBI Taxonomy" id="2562237"/>
    <lineage>
        <taxon>Eukaryota</taxon>
        <taxon>Sar</taxon>
        <taxon>Alveolata</taxon>
        <taxon>Dinophyceae</taxon>
        <taxon>Suessiales</taxon>
        <taxon>Symbiodiniaceae</taxon>
        <taxon>Cladocopium</taxon>
    </lineage>
</organism>
<feature type="compositionally biased region" description="Basic and acidic residues" evidence="1">
    <location>
        <begin position="564"/>
        <end position="581"/>
    </location>
</feature>
<comment type="caution">
    <text evidence="3">The sequence shown here is derived from an EMBL/GenBank/DDBJ whole genome shotgun (WGS) entry which is preliminary data.</text>
</comment>
<feature type="compositionally biased region" description="Acidic residues" evidence="1">
    <location>
        <begin position="554"/>
        <end position="563"/>
    </location>
</feature>
<accession>A0A9P1FRK9</accession>
<dbReference type="EMBL" id="CAMXCT030001022">
    <property type="protein sequence ID" value="CAL4773130.1"/>
    <property type="molecule type" value="Genomic_DNA"/>
</dbReference>
<evidence type="ECO:0000256" key="1">
    <source>
        <dbReference type="SAM" id="MobiDB-lite"/>
    </source>
</evidence>
<sequence length="617" mass="68496">MFCLWFLVLGITAVHASLRGKLQVAAGSMSAEQLRETVLHEVMEALGNGNRVTNERLKSIEDAARSSFQAMPKNEYGNLEDAAARYMLHRLFVQRHGMYIKGLEASGMDWQNTSTAEILQDHVPSFVLSLFEDRLKGQGLGLHELTVLAATLEHLIHDEAVSRLSVVYQAHSLSEDARVDETRLQELIDTYMTIFLVGRQEVTALTVAEERAAVVAAYPGWYETQKFTMQVRSNLLASKAADPNFAPGNLSFHAATSVVEEIGERYGRWQDAECRDLKRSLTNIEHASTGRVLLKDFYGSASKGNWQFSESIAYLRELGALDESDPSNLAVLIPNYVNSHSNCVASSSVYSVCCINECEGLLSHLEREVAAPQVEPDRLLAIVSDLPSASVKAPRTLSPELKDRLHEVAKKHNGKVPLHGRLFAQWLHHAYPRECPFPHIAGKTNPMTADEWMQNRHESVSASKQDMLKASKCPRTVVVDGEVVQSTTSTPAQQELPWNNHEELVSPEKSGDDSWSLRRLFFVIFALCGLVAFARESHRKALTAAMSTPKLDGDDGEARDEAEESIKSDSELPHVREDVATVEHPSLLQAEDLEAPGDMSQGEASLLKQEVDEIFNE</sequence>